<dbReference type="Gene3D" id="3.40.366.10">
    <property type="entry name" value="Malonyl-Coenzyme A Acyl Carrier Protein, domain 2"/>
    <property type="match status" value="2"/>
</dbReference>
<comment type="caution">
    <text evidence="6">The sequence shown here is derived from an EMBL/GenBank/DDBJ whole genome shotgun (WGS) entry which is preliminary data.</text>
</comment>
<dbReference type="InterPro" id="IPR049489">
    <property type="entry name" value="FabD-like_helical_ins"/>
</dbReference>
<reference evidence="6 7" key="1">
    <citation type="submission" date="2023-07" db="EMBL/GenBank/DDBJ databases">
        <title>Genomic Encyclopedia of Type Strains, Phase IV (KMG-IV): sequencing the most valuable type-strain genomes for metagenomic binning, comparative biology and taxonomic classification.</title>
        <authorList>
            <person name="Goeker M."/>
        </authorList>
    </citation>
    <scope>NUCLEOTIDE SEQUENCE [LARGE SCALE GENOMIC DNA]</scope>
    <source>
        <strain evidence="6 7">T98</strain>
    </source>
</reference>
<dbReference type="InterPro" id="IPR004410">
    <property type="entry name" value="Malonyl_CoA-ACP_transAc_FabD"/>
</dbReference>
<dbReference type="Proteomes" id="UP001248709">
    <property type="component" value="Unassembled WGS sequence"/>
</dbReference>
<dbReference type="SUPFAM" id="SSF52151">
    <property type="entry name" value="FabD/lysophospholipase-like"/>
    <property type="match status" value="2"/>
</dbReference>
<evidence type="ECO:0000256" key="4">
    <source>
        <dbReference type="ARBA" id="ARBA00048462"/>
    </source>
</evidence>
<dbReference type="EC" id="2.3.1.39" evidence="1"/>
<dbReference type="InterPro" id="IPR016036">
    <property type="entry name" value="Malonyl_transacylase_ACP-bd"/>
</dbReference>
<dbReference type="InterPro" id="IPR013785">
    <property type="entry name" value="Aldolase_TIM"/>
</dbReference>
<dbReference type="Pfam" id="PF00698">
    <property type="entry name" value="Acyl_transf_1"/>
    <property type="match status" value="2"/>
</dbReference>
<dbReference type="PANTHER" id="PTHR42681:SF1">
    <property type="entry name" value="MALONYL-COA-ACYL CARRIER PROTEIN TRANSACYLASE, MITOCHONDRIAL"/>
    <property type="match status" value="1"/>
</dbReference>
<dbReference type="InterPro" id="IPR014179">
    <property type="entry name" value="PfaD-like_TIM-barrel"/>
</dbReference>
<dbReference type="NCBIfam" id="TIGR02814">
    <property type="entry name" value="pfaD_fam"/>
    <property type="match status" value="1"/>
</dbReference>
<dbReference type="NCBIfam" id="TIGR00128">
    <property type="entry name" value="fabD"/>
    <property type="match status" value="1"/>
</dbReference>
<comment type="catalytic activity">
    <reaction evidence="4">
        <text>holo-[ACP] + malonyl-CoA = malonyl-[ACP] + CoA</text>
        <dbReference type="Rhea" id="RHEA:41792"/>
        <dbReference type="Rhea" id="RHEA-COMP:9623"/>
        <dbReference type="Rhea" id="RHEA-COMP:9685"/>
        <dbReference type="ChEBI" id="CHEBI:57287"/>
        <dbReference type="ChEBI" id="CHEBI:57384"/>
        <dbReference type="ChEBI" id="CHEBI:64479"/>
        <dbReference type="ChEBI" id="CHEBI:78449"/>
        <dbReference type="EC" id="2.3.1.39"/>
    </reaction>
</comment>
<evidence type="ECO:0000256" key="3">
    <source>
        <dbReference type="ARBA" id="ARBA00023315"/>
    </source>
</evidence>
<dbReference type="SUPFAM" id="SSF51395">
    <property type="entry name" value="FMN-linked oxidoreductases"/>
    <property type="match status" value="1"/>
</dbReference>
<keyword evidence="3" id="KW-0012">Acyltransferase</keyword>
<evidence type="ECO:0000259" key="5">
    <source>
        <dbReference type="SMART" id="SM00827"/>
    </source>
</evidence>
<accession>A0ABU3H402</accession>
<keyword evidence="2" id="KW-0808">Transferase</keyword>
<feature type="domain" description="Malonyl-CoA:ACP transacylase (MAT)" evidence="5">
    <location>
        <begin position="9"/>
        <end position="315"/>
    </location>
</feature>
<dbReference type="SUPFAM" id="SSF55048">
    <property type="entry name" value="Probable ACP-binding domain of malonyl-CoA ACP transacylase"/>
    <property type="match status" value="1"/>
</dbReference>
<dbReference type="Pfam" id="PF03060">
    <property type="entry name" value="NMO"/>
    <property type="match status" value="1"/>
</dbReference>
<feature type="domain" description="Malonyl-CoA:ACP transacylase (MAT)" evidence="5">
    <location>
        <begin position="336"/>
        <end position="676"/>
    </location>
</feature>
<dbReference type="Gene3D" id="3.20.20.70">
    <property type="entry name" value="Aldolase class I"/>
    <property type="match status" value="1"/>
</dbReference>
<sequence length="1106" mass="122034">MMKKPMVFMFSGQGSQSYQMGKELFDLSPVFRHWLRTLDRIASGIIGQSVLAAIYDPQKKKHDVFNRTLLSHPAIFMVEYALAATMLENGFRADYVLGASLGEFASAAVAGVIGPEAALLAVLKQAELIESTCAEGSMLAVLHDAGMYEANSFIRTRSQLAAIHYASNFVLSGEPGDIREIHSRLNEQGVISQLLPVGYAFHSSLIDPAEERYKAYLKNLKLSPPAIPLASCAEGRLLHQLGPGYFWDTVRKQISFADVIRTLEQEGSYIYVDLGPSGSLANFVKRCLGEDSKSECHSVLSSFGTNHHVLESLRLTNVKHSIFFPGRNNEEMTTCVFPGQGSQYKGMGETLFDEFTELTAKAEQILGYSIKTLCLEDPNGQLGRTDFTQPALYVVNALTYLKLLRETGKTPDYVAGHSLGEYNALFAAGAFDFETGLKLVQKRGQLMEKVSGGGMAAIVGLKAEQIHEILVANGLTAIDAANYNSPSQTVVSGPREEIERAQRIFEAAGAALYYPLSVSGAFHSRYMNGVKSEFEDFLKSVQFGELHIPVISNVHARPYKQNEIKQNLLEQITNSVQWCDSIRYLMGKGEVEIIEVGPKDVLKKLVAAIRKEATPIVVEDDPSPEDYIAEPSNQIIAEKELPSTEPTVRAAQVASSDKFRDITPYTLGNAALRSDYNLKYAYMIGSMYKGISSAELVVKAGKSGILGFFGAGGLGLGDIEKAIRTIQQALNNGEPYGMNLLHQPNNPDLEEQVADLYLRYGVRTIEASAFFGITSALVKYRAKGLQRKPDGTVGIANRIIAKVSRPEVAEGFLSPAPARLVEKLLAENKISHEEAQLLKLVPMADALTAEADSGGHTDHGVAYALLPTMIKLRDEMMEKYRYSEMIKLGAAGGIGTPEAGLAAFVLGADYIVTGSINQCTVEAGTSAAAKELLQNANVQDTDYAPAGDMFELGAKIQVLKKGVFFPARANKLYELYNQYNSLDEIGENTKKRIQDRYFRHSFEEVYELVKRYKQPEEIEKAEKNPKYKMALVFKWYFSHSTRLAISGDLDQKVDYQIHCGPALGAFNQWVKGTELENWRNRHADRIGEKLMEEIAEQLRRLVLAYI</sequence>
<dbReference type="InterPro" id="IPR050858">
    <property type="entry name" value="Mal-CoA-ACP_Trans/PKS_FabD"/>
</dbReference>
<dbReference type="PANTHER" id="PTHR42681">
    <property type="entry name" value="MALONYL-COA-ACYL CARRIER PROTEIN TRANSACYLASE, MITOCHONDRIAL"/>
    <property type="match status" value="1"/>
</dbReference>
<dbReference type="CDD" id="cd04742">
    <property type="entry name" value="NPD_FabD"/>
    <property type="match status" value="1"/>
</dbReference>
<name>A0ABU3H402_9BACL</name>
<dbReference type="SMART" id="SM00827">
    <property type="entry name" value="PKS_AT"/>
    <property type="match status" value="2"/>
</dbReference>
<evidence type="ECO:0000313" key="7">
    <source>
        <dbReference type="Proteomes" id="UP001248709"/>
    </source>
</evidence>
<evidence type="ECO:0000313" key="6">
    <source>
        <dbReference type="EMBL" id="MDT3425553.1"/>
    </source>
</evidence>
<evidence type="ECO:0000256" key="2">
    <source>
        <dbReference type="ARBA" id="ARBA00022679"/>
    </source>
</evidence>
<dbReference type="Gene3D" id="3.30.70.250">
    <property type="entry name" value="Malonyl-CoA ACP transacylase, ACP-binding"/>
    <property type="match status" value="1"/>
</dbReference>
<protein>
    <recommendedName>
        <fullName evidence="1">[acyl-carrier-protein] S-malonyltransferase</fullName>
        <ecNumber evidence="1">2.3.1.39</ecNumber>
    </recommendedName>
</protein>
<dbReference type="InterPro" id="IPR014043">
    <property type="entry name" value="Acyl_transferase_dom"/>
</dbReference>
<organism evidence="6 7">
    <name type="scientific">Paenibacillus forsythiae</name>
    <dbReference type="NCBI Taxonomy" id="365616"/>
    <lineage>
        <taxon>Bacteria</taxon>
        <taxon>Bacillati</taxon>
        <taxon>Bacillota</taxon>
        <taxon>Bacilli</taxon>
        <taxon>Bacillales</taxon>
        <taxon>Paenibacillaceae</taxon>
        <taxon>Paenibacillus</taxon>
    </lineage>
</organism>
<gene>
    <name evidence="6" type="ORF">J2Z22_001069</name>
</gene>
<evidence type="ECO:0000256" key="1">
    <source>
        <dbReference type="ARBA" id="ARBA00013258"/>
    </source>
</evidence>
<dbReference type="InterPro" id="IPR001227">
    <property type="entry name" value="Ac_transferase_dom_sf"/>
</dbReference>
<keyword evidence="7" id="KW-1185">Reference proteome</keyword>
<dbReference type="InterPro" id="IPR016035">
    <property type="entry name" value="Acyl_Trfase/lysoPLipase"/>
</dbReference>
<dbReference type="Pfam" id="PF21607">
    <property type="entry name" value="FabD_helical_ins"/>
    <property type="match status" value="1"/>
</dbReference>
<dbReference type="EMBL" id="JAUSUY010000003">
    <property type="protein sequence ID" value="MDT3425553.1"/>
    <property type="molecule type" value="Genomic_DNA"/>
</dbReference>
<proteinExistence type="predicted"/>